<keyword evidence="7" id="KW-0067">ATP-binding</keyword>
<keyword evidence="6" id="KW-0547">Nucleotide-binding</keyword>
<dbReference type="Pfam" id="PF00005">
    <property type="entry name" value="ABC_tran"/>
    <property type="match status" value="2"/>
</dbReference>
<dbReference type="PANTHER" id="PTHR43553">
    <property type="entry name" value="HEAVY METAL TRANSPORTER"/>
    <property type="match status" value="1"/>
</dbReference>
<dbReference type="Proteomes" id="UP000197781">
    <property type="component" value="Chromosome"/>
</dbReference>
<gene>
    <name evidence="12" type="ORF">BP422_02440</name>
</gene>
<protein>
    <submittedName>
        <fullName evidence="12">ABC transporter</fullName>
    </submittedName>
</protein>
<evidence type="ECO:0000256" key="4">
    <source>
        <dbReference type="ARBA" id="ARBA00022475"/>
    </source>
</evidence>
<comment type="subcellular location">
    <subcellularLocation>
        <location evidence="1">Cell membrane</location>
        <topology evidence="1">Peripheral membrane protein</topology>
    </subcellularLocation>
</comment>
<dbReference type="RefSeq" id="WP_088906403.1">
    <property type="nucleotide sequence ID" value="NZ_CP018145.1"/>
</dbReference>
<evidence type="ECO:0000256" key="10">
    <source>
        <dbReference type="ARBA" id="ARBA00025157"/>
    </source>
</evidence>
<feature type="domain" description="ABC transporter" evidence="11">
    <location>
        <begin position="270"/>
        <end position="491"/>
    </location>
</feature>
<evidence type="ECO:0000256" key="5">
    <source>
        <dbReference type="ARBA" id="ARBA00022737"/>
    </source>
</evidence>
<evidence type="ECO:0000256" key="7">
    <source>
        <dbReference type="ARBA" id="ARBA00022840"/>
    </source>
</evidence>
<dbReference type="GO" id="GO:0043190">
    <property type="term" value="C:ATP-binding cassette (ABC) transporter complex"/>
    <property type="evidence" value="ECO:0007669"/>
    <property type="project" value="TreeGrafter"/>
</dbReference>
<dbReference type="SMART" id="SM00382">
    <property type="entry name" value="AAA"/>
    <property type="match status" value="2"/>
</dbReference>
<evidence type="ECO:0000256" key="2">
    <source>
        <dbReference type="ARBA" id="ARBA00005417"/>
    </source>
</evidence>
<evidence type="ECO:0000256" key="6">
    <source>
        <dbReference type="ARBA" id="ARBA00022741"/>
    </source>
</evidence>
<dbReference type="SUPFAM" id="SSF52540">
    <property type="entry name" value="P-loop containing nucleoside triphosphate hydrolases"/>
    <property type="match status" value="2"/>
</dbReference>
<feature type="domain" description="ABC transporter" evidence="11">
    <location>
        <begin position="2"/>
        <end position="246"/>
    </location>
</feature>
<dbReference type="InterPro" id="IPR027417">
    <property type="entry name" value="P-loop_NTPase"/>
</dbReference>
<evidence type="ECO:0000256" key="9">
    <source>
        <dbReference type="ARBA" id="ARBA00023136"/>
    </source>
</evidence>
<sequence>MIELNNVTFHYGQDDGGHDTETGVKNISLSVKAGQCVVLCGRSGCGKSTIMRLVNGLAPNFYAGRLTGGVSVGGKSPASMLPEERTRLMGVVFQDPRSQFFMETVRDELAFSAENIGMAPDEIRSRMDRQASQLGISHLLDTSLHKLSSGQKQRVAIAAASVLTPPLLLLDEPTANLDASSTQNLIEILGKLKQNGTTLLISEHRLVPFLPVVDLFVCMENGKIARTWTKDEFCQLSQDDVRMYGLRHPDMTLPETAKKREQPEMSELMVEGRGLSYFYKKKNDGITDINISLPQGSVTALTGENGTGKTTLCKILCGLLHERKGTIVRQGRKLSVSKRRAVSYLVMQDADYQLYADSVGNEIVLGKILNEELREKAYEAMDAFGLRELRDRHPASLSGGEKQRVTMAAAYCSEAELIVLDEPTSGLDGDGVLKVAAWVKKLAEAGKTVVIITHDQILSKLACDQVVELRLTRDVETTFAEAGIRTTIETANR</sequence>
<dbReference type="PANTHER" id="PTHR43553:SF23">
    <property type="entry name" value="ABC TRANSPORTER ATP-BINDING COMPONENT"/>
    <property type="match status" value="1"/>
</dbReference>
<dbReference type="Gene3D" id="3.40.50.300">
    <property type="entry name" value="P-loop containing nucleotide triphosphate hydrolases"/>
    <property type="match status" value="2"/>
</dbReference>
<dbReference type="InterPro" id="IPR015856">
    <property type="entry name" value="ABC_transpr_CbiO/EcfA_su"/>
</dbReference>
<comment type="similarity">
    <text evidence="2">Belongs to the ABC transporter superfamily.</text>
</comment>
<organism evidence="12 13">
    <name type="scientific">Brevibacillus formosus</name>
    <dbReference type="NCBI Taxonomy" id="54913"/>
    <lineage>
        <taxon>Bacteria</taxon>
        <taxon>Bacillati</taxon>
        <taxon>Bacillota</taxon>
        <taxon>Bacilli</taxon>
        <taxon>Bacillales</taxon>
        <taxon>Paenibacillaceae</taxon>
        <taxon>Brevibacillus</taxon>
    </lineage>
</organism>
<dbReference type="GO" id="GO:0016887">
    <property type="term" value="F:ATP hydrolysis activity"/>
    <property type="evidence" value="ECO:0007669"/>
    <property type="project" value="InterPro"/>
</dbReference>
<keyword evidence="3" id="KW-0813">Transport</keyword>
<dbReference type="PROSITE" id="PS50893">
    <property type="entry name" value="ABC_TRANSPORTER_2"/>
    <property type="match status" value="2"/>
</dbReference>
<dbReference type="KEGG" id="bfm:BP422_02440"/>
<keyword evidence="4" id="KW-1003">Cell membrane</keyword>
<dbReference type="InterPro" id="IPR003593">
    <property type="entry name" value="AAA+_ATPase"/>
</dbReference>
<accession>A0A220MBY0</accession>
<name>A0A220MBY0_9BACL</name>
<keyword evidence="8" id="KW-1278">Translocase</keyword>
<dbReference type="GO" id="GO:0005524">
    <property type="term" value="F:ATP binding"/>
    <property type="evidence" value="ECO:0007669"/>
    <property type="project" value="UniProtKB-KW"/>
</dbReference>
<dbReference type="EMBL" id="CP018145">
    <property type="protein sequence ID" value="ASJ52504.1"/>
    <property type="molecule type" value="Genomic_DNA"/>
</dbReference>
<reference evidence="12 13" key="1">
    <citation type="submission" date="2016-11" db="EMBL/GenBank/DDBJ databases">
        <authorList>
            <person name="Jaros S."/>
            <person name="Januszkiewicz K."/>
            <person name="Wedrychowicz H."/>
        </authorList>
    </citation>
    <scope>NUCLEOTIDE SEQUENCE [LARGE SCALE GENOMIC DNA]</scope>
    <source>
        <strain evidence="12 13">NF2</strain>
    </source>
</reference>
<keyword evidence="5" id="KW-0677">Repeat</keyword>
<evidence type="ECO:0000256" key="3">
    <source>
        <dbReference type="ARBA" id="ARBA00022448"/>
    </source>
</evidence>
<evidence type="ECO:0000259" key="11">
    <source>
        <dbReference type="PROSITE" id="PS50893"/>
    </source>
</evidence>
<dbReference type="PROSITE" id="PS00211">
    <property type="entry name" value="ABC_TRANSPORTER_1"/>
    <property type="match status" value="2"/>
</dbReference>
<dbReference type="GO" id="GO:0042626">
    <property type="term" value="F:ATPase-coupled transmembrane transporter activity"/>
    <property type="evidence" value="ECO:0007669"/>
    <property type="project" value="TreeGrafter"/>
</dbReference>
<evidence type="ECO:0000313" key="13">
    <source>
        <dbReference type="Proteomes" id="UP000197781"/>
    </source>
</evidence>
<proteinExistence type="inferred from homology"/>
<dbReference type="InterPro" id="IPR050095">
    <property type="entry name" value="ECF_ABC_transporter_ATP-bd"/>
</dbReference>
<dbReference type="InterPro" id="IPR017871">
    <property type="entry name" value="ABC_transporter-like_CS"/>
</dbReference>
<comment type="function">
    <text evidence="10">Probably part of an ABC transporter complex. Responsible for energy coupling to the transport system.</text>
</comment>
<keyword evidence="9" id="KW-0472">Membrane</keyword>
<dbReference type="InterPro" id="IPR003439">
    <property type="entry name" value="ABC_transporter-like_ATP-bd"/>
</dbReference>
<dbReference type="CDD" id="cd03225">
    <property type="entry name" value="ABC_cobalt_CbiO_domain1"/>
    <property type="match status" value="1"/>
</dbReference>
<dbReference type="AlphaFoldDB" id="A0A220MBY0"/>
<evidence type="ECO:0000313" key="12">
    <source>
        <dbReference type="EMBL" id="ASJ52504.1"/>
    </source>
</evidence>
<evidence type="ECO:0000256" key="1">
    <source>
        <dbReference type="ARBA" id="ARBA00004202"/>
    </source>
</evidence>
<evidence type="ECO:0000256" key="8">
    <source>
        <dbReference type="ARBA" id="ARBA00022967"/>
    </source>
</evidence>